<dbReference type="GeneID" id="35002941"/>
<feature type="transmembrane region" description="Helical" evidence="2">
    <location>
        <begin position="338"/>
        <end position="363"/>
    </location>
</feature>
<evidence type="ECO:0000256" key="1">
    <source>
        <dbReference type="SAM" id="MobiDB-lite"/>
    </source>
</evidence>
<dbReference type="PANTHER" id="PTHR23518">
    <property type="entry name" value="C-METHYLTRANSFERASE"/>
    <property type="match status" value="1"/>
</dbReference>
<dbReference type="AlphaFoldDB" id="A0A1H6TLV0"/>
<dbReference type="GO" id="GO:0022857">
    <property type="term" value="F:transmembrane transporter activity"/>
    <property type="evidence" value="ECO:0007669"/>
    <property type="project" value="InterPro"/>
</dbReference>
<feature type="transmembrane region" description="Helical" evidence="2">
    <location>
        <begin position="243"/>
        <end position="267"/>
    </location>
</feature>
<dbReference type="RefSeq" id="WP_089671983.1">
    <property type="nucleotide sequence ID" value="NZ_CP024845.1"/>
</dbReference>
<feature type="domain" description="Major facilitator superfamily (MFS) profile" evidence="3">
    <location>
        <begin position="1"/>
        <end position="427"/>
    </location>
</feature>
<feature type="transmembrane region" description="Helical" evidence="2">
    <location>
        <begin position="279"/>
        <end position="300"/>
    </location>
</feature>
<dbReference type="EMBL" id="FNYR01000008">
    <property type="protein sequence ID" value="SEI81053.1"/>
    <property type="molecule type" value="Genomic_DNA"/>
</dbReference>
<keyword evidence="2" id="KW-0472">Membrane</keyword>
<dbReference type="PROSITE" id="PS50850">
    <property type="entry name" value="MFS"/>
    <property type="match status" value="1"/>
</dbReference>
<dbReference type="InterPro" id="IPR020846">
    <property type="entry name" value="MFS_dom"/>
</dbReference>
<feature type="transmembrane region" description="Helical" evidence="2">
    <location>
        <begin position="375"/>
        <end position="395"/>
    </location>
</feature>
<keyword evidence="5" id="KW-1185">Reference proteome</keyword>
<feature type="transmembrane region" description="Helical" evidence="2">
    <location>
        <begin position="93"/>
        <end position="115"/>
    </location>
</feature>
<accession>A0A2H4Q3G8</accession>
<feature type="transmembrane region" description="Helical" evidence="2">
    <location>
        <begin position="162"/>
        <end position="181"/>
    </location>
</feature>
<keyword evidence="2" id="KW-0812">Transmembrane</keyword>
<name>A0A1H6TLV0_9EURY</name>
<keyword evidence="2" id="KW-1133">Transmembrane helix</keyword>
<dbReference type="KEGG" id="hae:halTADL_2167"/>
<reference evidence="4 5" key="1">
    <citation type="submission" date="2016-10" db="EMBL/GenBank/DDBJ databases">
        <authorList>
            <person name="de Groot N.N."/>
        </authorList>
    </citation>
    <scope>NUCLEOTIDE SEQUENCE [LARGE SCALE GENOMIC DNA]</scope>
    <source>
        <strain evidence="4 5">DSM 22187</strain>
    </source>
</reference>
<feature type="transmembrane region" description="Helical" evidence="2">
    <location>
        <begin position="7"/>
        <end position="28"/>
    </location>
</feature>
<sequence length="454" mass="46980">MSERWLYGWGLGSIALGGASLVVPLYLVDLGGGPVVLGLLAAVAAFVGVPGALVFGRIADKTGKRRTLVLAALALITAAIAVIPFLGSLIPVIIANGVIWFAFAAATPVVTLLAVADVPESDWSDQIALLNKYQGVGWAIGLLVGALWTALGARLLPADLVIRTLFVPLAACAAVGLLFGSRTLPPDPTTRLGSTVSGDRLRRALRRSDRFSVRTVTFPVTVGRADFRGLHPRQFVDRFTPTLALYFLAIFLCFAGFSAFFAPLPAFLTETGFGSDGIFVLYLVSSIAAAVCFGVTGSLARKWDAELLQIVGLSARSLAFPLVAVVCLALGITAVGSGLAAVVFALIGVTWAVIAVTAGTLVTQLSPTAIRGEAHGMYAALGALAGGVGSILGGWLAAESYLVAFGTAGGLVLSGALIVGFVRRRTTSNRRPTQTVGSLSPSERTETVDLAQSE</sequence>
<dbReference type="InterPro" id="IPR011701">
    <property type="entry name" value="MFS"/>
</dbReference>
<dbReference type="OrthoDB" id="86286at2157"/>
<organism evidence="4 5">
    <name type="scientific">Halohasta litchfieldiae</name>
    <dbReference type="NCBI Taxonomy" id="1073996"/>
    <lineage>
        <taxon>Archaea</taxon>
        <taxon>Methanobacteriati</taxon>
        <taxon>Methanobacteriota</taxon>
        <taxon>Stenosarchaea group</taxon>
        <taxon>Halobacteria</taxon>
        <taxon>Halobacteriales</taxon>
        <taxon>Haloferacaceae</taxon>
        <taxon>Halohasta</taxon>
    </lineage>
</organism>
<proteinExistence type="predicted"/>
<feature type="transmembrane region" description="Helical" evidence="2">
    <location>
        <begin position="67"/>
        <end position="87"/>
    </location>
</feature>
<feature type="compositionally biased region" description="Polar residues" evidence="1">
    <location>
        <begin position="429"/>
        <end position="442"/>
    </location>
</feature>
<accession>A0A1H6TLV0</accession>
<dbReference type="InterPro" id="IPR036259">
    <property type="entry name" value="MFS_trans_sf"/>
</dbReference>
<dbReference type="STRING" id="1073996.SAMN05444271_108128"/>
<feature type="transmembrane region" description="Helical" evidence="2">
    <location>
        <begin position="307"/>
        <end position="332"/>
    </location>
</feature>
<feature type="transmembrane region" description="Helical" evidence="2">
    <location>
        <begin position="401"/>
        <end position="422"/>
    </location>
</feature>
<protein>
    <submittedName>
        <fullName evidence="4">Predicted arabinose efflux permease, MFS family</fullName>
    </submittedName>
</protein>
<evidence type="ECO:0000313" key="5">
    <source>
        <dbReference type="Proteomes" id="UP000198888"/>
    </source>
</evidence>
<dbReference type="PANTHER" id="PTHR23518:SF2">
    <property type="entry name" value="MAJOR FACILITATOR SUPERFAMILY TRANSPORTER"/>
    <property type="match status" value="1"/>
</dbReference>
<dbReference type="Gene3D" id="1.20.1250.20">
    <property type="entry name" value="MFS general substrate transporter like domains"/>
    <property type="match status" value="1"/>
</dbReference>
<gene>
    <name evidence="4" type="ORF">SAMN05444271_108128</name>
</gene>
<evidence type="ECO:0000259" key="3">
    <source>
        <dbReference type="PROSITE" id="PS50850"/>
    </source>
</evidence>
<evidence type="ECO:0000313" key="4">
    <source>
        <dbReference type="EMBL" id="SEI81053.1"/>
    </source>
</evidence>
<evidence type="ECO:0000256" key="2">
    <source>
        <dbReference type="SAM" id="Phobius"/>
    </source>
</evidence>
<dbReference type="Pfam" id="PF07690">
    <property type="entry name" value="MFS_1"/>
    <property type="match status" value="1"/>
</dbReference>
<feature type="transmembrane region" description="Helical" evidence="2">
    <location>
        <begin position="136"/>
        <end position="156"/>
    </location>
</feature>
<dbReference type="SUPFAM" id="SSF103473">
    <property type="entry name" value="MFS general substrate transporter"/>
    <property type="match status" value="1"/>
</dbReference>
<dbReference type="Proteomes" id="UP000198888">
    <property type="component" value="Unassembled WGS sequence"/>
</dbReference>
<feature type="transmembrane region" description="Helical" evidence="2">
    <location>
        <begin position="34"/>
        <end position="55"/>
    </location>
</feature>
<feature type="region of interest" description="Disordered" evidence="1">
    <location>
        <begin position="429"/>
        <end position="454"/>
    </location>
</feature>